<feature type="domain" description="Major facilitator superfamily (MFS) profile" evidence="9">
    <location>
        <begin position="82"/>
        <end position="495"/>
    </location>
</feature>
<dbReference type="FunFam" id="1.20.1250.20:FF:000064">
    <property type="entry name" value="MFS allantoate transporter"/>
    <property type="match status" value="1"/>
</dbReference>
<dbReference type="GeneID" id="28958267"/>
<reference evidence="10" key="1">
    <citation type="submission" date="2007-04" db="EMBL/GenBank/DDBJ databases">
        <authorList>
            <consortium name="The Broad Institute Genome Sequencing Platform"/>
            <person name="Birren B."/>
            <person name="Lander E."/>
            <person name="Galagan J."/>
            <person name="Nusbaum C."/>
            <person name="Devon K."/>
            <person name="Ma L.-J."/>
            <person name="Jaffe D."/>
            <person name="Butler J."/>
            <person name="Alvarez P."/>
            <person name="Gnerre S."/>
            <person name="Grabherr M."/>
            <person name="Kleber M."/>
            <person name="Mauceli E."/>
            <person name="Brockman W."/>
            <person name="MacCallum I.A."/>
            <person name="Young S."/>
            <person name="LaButti K."/>
            <person name="DeCaprio D."/>
            <person name="Crawford M."/>
            <person name="Koehrsen M."/>
            <person name="Engels R."/>
            <person name="Montgomery P."/>
            <person name="Pearson M."/>
            <person name="Howarth C."/>
            <person name="Larson L."/>
            <person name="White J."/>
            <person name="O'Leary S."/>
            <person name="Kodira C."/>
            <person name="Zeng Q."/>
            <person name="Yandava C."/>
            <person name="Alvarado L."/>
            <person name="Kistler C."/>
            <person name="Shim W.-B."/>
            <person name="Kang S."/>
            <person name="Woloshuk C."/>
        </authorList>
    </citation>
    <scope>NUCLEOTIDE SEQUENCE</scope>
    <source>
        <strain evidence="10">4287</strain>
    </source>
</reference>
<feature type="transmembrane region" description="Helical" evidence="8">
    <location>
        <begin position="241"/>
        <end position="261"/>
    </location>
</feature>
<feature type="transmembrane region" description="Helical" evidence="8">
    <location>
        <begin position="400"/>
        <end position="423"/>
    </location>
</feature>
<evidence type="ECO:0000313" key="10">
    <source>
        <dbReference type="EMBL" id="KNB20480.1"/>
    </source>
</evidence>
<organism evidence="10 11">
    <name type="scientific">Fusarium oxysporum f. sp. lycopersici (strain 4287 / CBS 123668 / FGSC 9935 / NRRL 34936)</name>
    <name type="common">Fusarium vascular wilt of tomato</name>
    <dbReference type="NCBI Taxonomy" id="426428"/>
    <lineage>
        <taxon>Eukaryota</taxon>
        <taxon>Fungi</taxon>
        <taxon>Dikarya</taxon>
        <taxon>Ascomycota</taxon>
        <taxon>Pezizomycotina</taxon>
        <taxon>Sordariomycetes</taxon>
        <taxon>Hypocreomycetidae</taxon>
        <taxon>Hypocreales</taxon>
        <taxon>Nectriaceae</taxon>
        <taxon>Fusarium</taxon>
        <taxon>Fusarium oxysporum species complex</taxon>
    </lineage>
</organism>
<feature type="transmembrane region" description="Helical" evidence="8">
    <location>
        <begin position="435"/>
        <end position="455"/>
    </location>
</feature>
<dbReference type="AlphaFoldDB" id="A0A0J9WD13"/>
<keyword evidence="5 8" id="KW-0472">Membrane</keyword>
<feature type="transmembrane region" description="Helical" evidence="8">
    <location>
        <begin position="375"/>
        <end position="394"/>
    </location>
</feature>
<evidence type="ECO:0000256" key="8">
    <source>
        <dbReference type="SAM" id="Phobius"/>
    </source>
</evidence>
<comment type="similarity">
    <text evidence="7">Belongs to the major facilitator superfamily. Allantoate permease family.</text>
</comment>
<dbReference type="VEuPathDB" id="FungiDB:FOXG_17512"/>
<evidence type="ECO:0000256" key="3">
    <source>
        <dbReference type="ARBA" id="ARBA00022692"/>
    </source>
</evidence>
<evidence type="ECO:0000256" key="6">
    <source>
        <dbReference type="ARBA" id="ARBA00023180"/>
    </source>
</evidence>
<dbReference type="InterPro" id="IPR020846">
    <property type="entry name" value="MFS_dom"/>
</dbReference>
<keyword evidence="6" id="KW-0325">Glycoprotein</keyword>
<feature type="transmembrane region" description="Helical" evidence="8">
    <location>
        <begin position="6"/>
        <end position="27"/>
    </location>
</feature>
<dbReference type="OrthoDB" id="6730379at2759"/>
<accession>A0A0J9WD13</accession>
<dbReference type="GO" id="GO:0016020">
    <property type="term" value="C:membrane"/>
    <property type="evidence" value="ECO:0007669"/>
    <property type="project" value="UniProtKB-SubCell"/>
</dbReference>
<dbReference type="SUPFAM" id="SSF103473">
    <property type="entry name" value="MFS general substrate transporter"/>
    <property type="match status" value="1"/>
</dbReference>
<dbReference type="PANTHER" id="PTHR43791:SF103">
    <property type="entry name" value="MAJOR FACILITATOR SUPERFAMILY (MFS) PROFILE DOMAIN-CONTAINING PROTEIN-RELATED"/>
    <property type="match status" value="1"/>
</dbReference>
<feature type="transmembrane region" description="Helical" evidence="8">
    <location>
        <begin position="346"/>
        <end position="368"/>
    </location>
</feature>
<dbReference type="PROSITE" id="PS50850">
    <property type="entry name" value="MFS"/>
    <property type="match status" value="1"/>
</dbReference>
<keyword evidence="4 8" id="KW-1133">Transmembrane helix</keyword>
<dbReference type="Pfam" id="PF07690">
    <property type="entry name" value="MFS_1"/>
    <property type="match status" value="1"/>
</dbReference>
<reference evidence="10" key="2">
    <citation type="journal article" date="2010" name="Nature">
        <title>Comparative genomics reveals mobile pathogenicity chromosomes in Fusarium.</title>
        <authorList>
            <person name="Ma L.J."/>
            <person name="van der Does H.C."/>
            <person name="Borkovich K.A."/>
            <person name="Coleman J.J."/>
            <person name="Daboussi M.J."/>
            <person name="Di Pietro A."/>
            <person name="Dufresne M."/>
            <person name="Freitag M."/>
            <person name="Grabherr M."/>
            <person name="Henrissat B."/>
            <person name="Houterman P.M."/>
            <person name="Kang S."/>
            <person name="Shim W.B."/>
            <person name="Woloshuk C."/>
            <person name="Xie X."/>
            <person name="Xu J.R."/>
            <person name="Antoniw J."/>
            <person name="Baker S.E."/>
            <person name="Bluhm B.H."/>
            <person name="Breakspear A."/>
            <person name="Brown D.W."/>
            <person name="Butchko R.A."/>
            <person name="Chapman S."/>
            <person name="Coulson R."/>
            <person name="Coutinho P.M."/>
            <person name="Danchin E.G."/>
            <person name="Diener A."/>
            <person name="Gale L.R."/>
            <person name="Gardiner D.M."/>
            <person name="Goff S."/>
            <person name="Hammond-Kosack K.E."/>
            <person name="Hilburn K."/>
            <person name="Hua-Van A."/>
            <person name="Jonkers W."/>
            <person name="Kazan K."/>
            <person name="Kodira C.D."/>
            <person name="Koehrsen M."/>
            <person name="Kumar L."/>
            <person name="Lee Y.H."/>
            <person name="Li L."/>
            <person name="Manners J.M."/>
            <person name="Miranda-Saavedra D."/>
            <person name="Mukherjee M."/>
            <person name="Park G."/>
            <person name="Park J."/>
            <person name="Park S.Y."/>
            <person name="Proctor R.H."/>
            <person name="Regev A."/>
            <person name="Ruiz-Roldan M.C."/>
            <person name="Sain D."/>
            <person name="Sakthikumar S."/>
            <person name="Sykes S."/>
            <person name="Schwartz D.C."/>
            <person name="Turgeon B.G."/>
            <person name="Wapinski I."/>
            <person name="Yoder O."/>
            <person name="Young S."/>
            <person name="Zeng Q."/>
            <person name="Zhou S."/>
            <person name="Galagan J."/>
            <person name="Cuomo C.A."/>
            <person name="Kistler H.C."/>
            <person name="Rep M."/>
        </authorList>
    </citation>
    <scope>NUCLEOTIDE SEQUENCE [LARGE SCALE GENOMIC DNA]</scope>
    <source>
        <strain evidence="10">4287</strain>
    </source>
</reference>
<dbReference type="EMBL" id="DS231747">
    <property type="protein sequence ID" value="KNB20480.1"/>
    <property type="molecule type" value="Genomic_DNA"/>
</dbReference>
<feature type="transmembrane region" description="Helical" evidence="8">
    <location>
        <begin position="467"/>
        <end position="488"/>
    </location>
</feature>
<name>A0A0J9WD13_FUSO4</name>
<dbReference type="PANTHER" id="PTHR43791">
    <property type="entry name" value="PERMEASE-RELATED"/>
    <property type="match status" value="1"/>
</dbReference>
<gene>
    <name evidence="10" type="ORF">FOXG_17512</name>
</gene>
<sequence length="528" mass="58810">MLNRRALAPPLLLGSLATFTILIHYYFSSRSILPWSLPNPARHSPRLSRRIYVNKTGVQNNVVIDLQSEEVRRVRWKIDLMMLPLLGVSYFLQFLDKQSLSYSSLLGMIPDTKLQGSQYSWVASIFYFGYIFWSYPTAFLAARLPIGKYLAGTVIVWAIVLMCHGACHNFLGLMITRFFLGAFEAALAPGFSLVMGMWYTRREQPLRYGLWFCGGPVATLFGGLIAYAIGHLEGDLPTWRYLFIILGAVTAVWGIFMLVLLPDCPSDAIWLSSAQRETAVYRIQADTQGSSKGSFKMYQALEALQDPVTWLLCLYTFCTNIANGGLTAFGSLVIRGFGYKGLQALLIQMPTGAAQLGFVIISCTLCSWLPNIRTIMMMCLTIISLIGMVLMYALDSTNQSGRLAGFCLSLAFSANMPLAMSLITSNLAGFTKRAVVNACVLIMYSAGNIVGPQFFNVNDAPNYPKGIKASLIGLALATFWVLCLRIYLTWQNKKRDRNSSEETGAVQRQILLMEDKTDWEVAACRYVL</sequence>
<feature type="transmembrane region" description="Helical" evidence="8">
    <location>
        <begin position="149"/>
        <end position="171"/>
    </location>
</feature>
<evidence type="ECO:0000256" key="2">
    <source>
        <dbReference type="ARBA" id="ARBA00022448"/>
    </source>
</evidence>
<keyword evidence="2" id="KW-0813">Transport</keyword>
<evidence type="ECO:0000259" key="9">
    <source>
        <dbReference type="PROSITE" id="PS50850"/>
    </source>
</evidence>
<feature type="transmembrane region" description="Helical" evidence="8">
    <location>
        <begin position="210"/>
        <end position="229"/>
    </location>
</feature>
<feature type="transmembrane region" description="Helical" evidence="8">
    <location>
        <begin position="308"/>
        <end position="334"/>
    </location>
</feature>
<evidence type="ECO:0000256" key="4">
    <source>
        <dbReference type="ARBA" id="ARBA00022989"/>
    </source>
</evidence>
<dbReference type="Proteomes" id="UP000009097">
    <property type="component" value="Unassembled WGS sequence"/>
</dbReference>
<evidence type="ECO:0000256" key="7">
    <source>
        <dbReference type="ARBA" id="ARBA00037968"/>
    </source>
</evidence>
<evidence type="ECO:0000256" key="5">
    <source>
        <dbReference type="ARBA" id="ARBA00023136"/>
    </source>
</evidence>
<feature type="transmembrane region" description="Helical" evidence="8">
    <location>
        <begin position="177"/>
        <end position="198"/>
    </location>
</feature>
<keyword evidence="3 8" id="KW-0812">Transmembrane</keyword>
<dbReference type="RefSeq" id="XP_018258525.1">
    <property type="nucleotide sequence ID" value="XM_018397521.1"/>
</dbReference>
<proteinExistence type="inferred from homology"/>
<dbReference type="GO" id="GO:0022857">
    <property type="term" value="F:transmembrane transporter activity"/>
    <property type="evidence" value="ECO:0007669"/>
    <property type="project" value="InterPro"/>
</dbReference>
<evidence type="ECO:0000256" key="1">
    <source>
        <dbReference type="ARBA" id="ARBA00004141"/>
    </source>
</evidence>
<feature type="transmembrane region" description="Helical" evidence="8">
    <location>
        <begin position="119"/>
        <end position="142"/>
    </location>
</feature>
<dbReference type="KEGG" id="fox:FOXG_17512"/>
<dbReference type="InterPro" id="IPR011701">
    <property type="entry name" value="MFS"/>
</dbReference>
<dbReference type="InterPro" id="IPR036259">
    <property type="entry name" value="MFS_trans_sf"/>
</dbReference>
<evidence type="ECO:0000313" key="11">
    <source>
        <dbReference type="Proteomes" id="UP000009097"/>
    </source>
</evidence>
<comment type="subcellular location">
    <subcellularLocation>
        <location evidence="1">Membrane</location>
        <topology evidence="1">Multi-pass membrane protein</topology>
    </subcellularLocation>
</comment>
<protein>
    <recommendedName>
        <fullName evidence="9">Major facilitator superfamily (MFS) profile domain-containing protein</fullName>
    </recommendedName>
</protein>
<dbReference type="Gene3D" id="1.20.1250.20">
    <property type="entry name" value="MFS general substrate transporter like domains"/>
    <property type="match status" value="2"/>
</dbReference>